<keyword evidence="4 8" id="KW-1003">Cell membrane</keyword>
<dbReference type="InterPro" id="IPR002781">
    <property type="entry name" value="TM_pro_TauE-like"/>
</dbReference>
<sequence>MVALCMIAACAGLVRGYCGFGFALIAVLGFSILMPPHQALSCALLLDLLSALPLLRSGWRTASRPLLRRLLYGMCAALLPGLWLVYWLPSDMLRLLIALMTLCGGVLIVANIRLRALSLRHAPLAGVVSGLAMTTASAGGPPLMLYLLNLPLRSAPRRATAIVFFIVSSLLACAGLLFAGALTTPAIVSALMLLLPSLAGNLAGHLLCLRHPGLPARWSVAPLLIVMALGAIAQSPLWLTVSHRL</sequence>
<accession>A0A5J5G0Y7</accession>
<feature type="transmembrane region" description="Helical" evidence="8">
    <location>
        <begin position="159"/>
        <end position="179"/>
    </location>
</feature>
<dbReference type="InterPro" id="IPR052017">
    <property type="entry name" value="TSUP"/>
</dbReference>
<keyword evidence="7 8" id="KW-0472">Membrane</keyword>
<dbReference type="Pfam" id="PF01925">
    <property type="entry name" value="TauE"/>
    <property type="match status" value="1"/>
</dbReference>
<feature type="transmembrane region" description="Helical" evidence="8">
    <location>
        <begin position="186"/>
        <end position="207"/>
    </location>
</feature>
<evidence type="ECO:0000256" key="1">
    <source>
        <dbReference type="ARBA" id="ARBA00004651"/>
    </source>
</evidence>
<proteinExistence type="inferred from homology"/>
<dbReference type="RefSeq" id="WP_150435531.1">
    <property type="nucleotide sequence ID" value="NZ_VYKJ01000006.1"/>
</dbReference>
<comment type="subcellular location">
    <subcellularLocation>
        <location evidence="1 8">Cell membrane</location>
        <topology evidence="1 8">Multi-pass membrane protein</topology>
    </subcellularLocation>
</comment>
<evidence type="ECO:0000256" key="6">
    <source>
        <dbReference type="ARBA" id="ARBA00022989"/>
    </source>
</evidence>
<reference evidence="9 10" key="1">
    <citation type="submission" date="2019-09" db="EMBL/GenBank/DDBJ databases">
        <authorList>
            <person name="Li Y."/>
        </authorList>
    </citation>
    <scope>NUCLEOTIDE SEQUENCE [LARGE SCALE GENOMIC DNA]</scope>
    <source>
        <strain evidence="9 10">L3-3HA</strain>
    </source>
</reference>
<gene>
    <name evidence="9" type="ORF">FJU30_13705</name>
</gene>
<evidence type="ECO:0000256" key="4">
    <source>
        <dbReference type="ARBA" id="ARBA00022475"/>
    </source>
</evidence>
<feature type="transmembrane region" description="Helical" evidence="8">
    <location>
        <begin position="70"/>
        <end position="89"/>
    </location>
</feature>
<dbReference type="OrthoDB" id="5739612at2"/>
<evidence type="ECO:0000256" key="8">
    <source>
        <dbReference type="RuleBase" id="RU363041"/>
    </source>
</evidence>
<dbReference type="Proteomes" id="UP000335415">
    <property type="component" value="Unassembled WGS sequence"/>
</dbReference>
<name>A0A5J5G0Y7_9GAMM</name>
<keyword evidence="6 8" id="KW-1133">Transmembrane helix</keyword>
<dbReference type="AlphaFoldDB" id="A0A5J5G0Y7"/>
<evidence type="ECO:0000256" key="7">
    <source>
        <dbReference type="ARBA" id="ARBA00023136"/>
    </source>
</evidence>
<organism evidence="9 10">
    <name type="scientific">Affinibrenneria salicis</name>
    <dbReference type="NCBI Taxonomy" id="2590031"/>
    <lineage>
        <taxon>Bacteria</taxon>
        <taxon>Pseudomonadati</taxon>
        <taxon>Pseudomonadota</taxon>
        <taxon>Gammaproteobacteria</taxon>
        <taxon>Enterobacterales</taxon>
        <taxon>Pectobacteriaceae</taxon>
        <taxon>Affinibrenneria</taxon>
    </lineage>
</organism>
<dbReference type="PANTHER" id="PTHR30269:SF37">
    <property type="entry name" value="MEMBRANE TRANSPORTER PROTEIN"/>
    <property type="match status" value="1"/>
</dbReference>
<evidence type="ECO:0000313" key="10">
    <source>
        <dbReference type="Proteomes" id="UP000335415"/>
    </source>
</evidence>
<feature type="transmembrane region" description="Helical" evidence="8">
    <location>
        <begin position="124"/>
        <end position="147"/>
    </location>
</feature>
<keyword evidence="10" id="KW-1185">Reference proteome</keyword>
<feature type="transmembrane region" description="Helical" evidence="8">
    <location>
        <begin position="219"/>
        <end position="241"/>
    </location>
</feature>
<evidence type="ECO:0000313" key="9">
    <source>
        <dbReference type="EMBL" id="KAA8999387.1"/>
    </source>
</evidence>
<dbReference type="GO" id="GO:0005886">
    <property type="term" value="C:plasma membrane"/>
    <property type="evidence" value="ECO:0007669"/>
    <property type="project" value="UniProtKB-SubCell"/>
</dbReference>
<keyword evidence="5 8" id="KW-0812">Transmembrane</keyword>
<dbReference type="PANTHER" id="PTHR30269">
    <property type="entry name" value="TRANSMEMBRANE PROTEIN YFCA"/>
    <property type="match status" value="1"/>
</dbReference>
<protein>
    <recommendedName>
        <fullName evidence="8">Probable membrane transporter protein</fullName>
    </recommendedName>
</protein>
<feature type="transmembrane region" description="Helical" evidence="8">
    <location>
        <begin position="95"/>
        <end position="112"/>
    </location>
</feature>
<dbReference type="EMBL" id="VYKJ01000006">
    <property type="protein sequence ID" value="KAA8999387.1"/>
    <property type="molecule type" value="Genomic_DNA"/>
</dbReference>
<comment type="similarity">
    <text evidence="2 8">Belongs to the 4-toluene sulfonate uptake permease (TSUP) (TC 2.A.102) family.</text>
</comment>
<keyword evidence="3" id="KW-0813">Transport</keyword>
<evidence type="ECO:0000256" key="3">
    <source>
        <dbReference type="ARBA" id="ARBA00022448"/>
    </source>
</evidence>
<comment type="caution">
    <text evidence="9">The sequence shown here is derived from an EMBL/GenBank/DDBJ whole genome shotgun (WGS) entry which is preliminary data.</text>
</comment>
<evidence type="ECO:0000256" key="2">
    <source>
        <dbReference type="ARBA" id="ARBA00009142"/>
    </source>
</evidence>
<evidence type="ECO:0000256" key="5">
    <source>
        <dbReference type="ARBA" id="ARBA00022692"/>
    </source>
</evidence>